<comment type="caution">
    <text evidence="1">The sequence shown here is derived from an EMBL/GenBank/DDBJ whole genome shotgun (WGS) entry which is preliminary data.</text>
</comment>
<accession>A0A0B2W1W3</accession>
<dbReference type="EMBL" id="JPKZ01000388">
    <property type="protein sequence ID" value="KHN87607.1"/>
    <property type="molecule type" value="Genomic_DNA"/>
</dbReference>
<evidence type="ECO:0000313" key="2">
    <source>
        <dbReference type="Proteomes" id="UP000031036"/>
    </source>
</evidence>
<evidence type="ECO:0000313" key="1">
    <source>
        <dbReference type="EMBL" id="KHN87607.1"/>
    </source>
</evidence>
<dbReference type="Proteomes" id="UP000031036">
    <property type="component" value="Unassembled WGS sequence"/>
</dbReference>
<feature type="non-terminal residue" evidence="1">
    <location>
        <position position="105"/>
    </location>
</feature>
<sequence length="105" mass="11876">MFVVLWVHLENTSTTRGESATTTTVSVVWLVRQPNLCSLHTATTAIIHRYAFPALKLLNAKFDKPFCFRNRLQSIVTPTYLIVYLQGATVAEINVQNHLRSHVGH</sequence>
<name>A0A0B2W1W3_TOXCA</name>
<dbReference type="AlphaFoldDB" id="A0A0B2W1W3"/>
<gene>
    <name evidence="1" type="ORF">Tcan_01170</name>
</gene>
<protein>
    <submittedName>
        <fullName evidence="1">Uncharacterized protein</fullName>
    </submittedName>
</protein>
<keyword evidence="2" id="KW-1185">Reference proteome</keyword>
<organism evidence="1 2">
    <name type="scientific">Toxocara canis</name>
    <name type="common">Canine roundworm</name>
    <dbReference type="NCBI Taxonomy" id="6265"/>
    <lineage>
        <taxon>Eukaryota</taxon>
        <taxon>Metazoa</taxon>
        <taxon>Ecdysozoa</taxon>
        <taxon>Nematoda</taxon>
        <taxon>Chromadorea</taxon>
        <taxon>Rhabditida</taxon>
        <taxon>Spirurina</taxon>
        <taxon>Ascaridomorpha</taxon>
        <taxon>Ascaridoidea</taxon>
        <taxon>Toxocaridae</taxon>
        <taxon>Toxocara</taxon>
    </lineage>
</organism>
<reference evidence="1 2" key="1">
    <citation type="submission" date="2014-11" db="EMBL/GenBank/DDBJ databases">
        <title>Genetic blueprint of the zoonotic pathogen Toxocara canis.</title>
        <authorList>
            <person name="Zhu X.-Q."/>
            <person name="Korhonen P.K."/>
            <person name="Cai H."/>
            <person name="Young N.D."/>
            <person name="Nejsum P."/>
            <person name="von Samson-Himmelstjerna G."/>
            <person name="Boag P.R."/>
            <person name="Tan P."/>
            <person name="Li Q."/>
            <person name="Min J."/>
            <person name="Yang Y."/>
            <person name="Wang X."/>
            <person name="Fang X."/>
            <person name="Hall R.S."/>
            <person name="Hofmann A."/>
            <person name="Sternberg P.W."/>
            <person name="Jex A.R."/>
            <person name="Gasser R.B."/>
        </authorList>
    </citation>
    <scope>NUCLEOTIDE SEQUENCE [LARGE SCALE GENOMIC DNA]</scope>
    <source>
        <strain evidence="1">PN_DK_2014</strain>
    </source>
</reference>
<proteinExistence type="predicted"/>